<dbReference type="EMBL" id="JAULSN010000006">
    <property type="protein sequence ID" value="KAK3369548.1"/>
    <property type="molecule type" value="Genomic_DNA"/>
</dbReference>
<proteinExistence type="predicted"/>
<evidence type="ECO:0000256" key="8">
    <source>
        <dbReference type="SAM" id="Phobius"/>
    </source>
</evidence>
<protein>
    <submittedName>
        <fullName evidence="9">Glycosyltransferase family 2 protein</fullName>
    </submittedName>
</protein>
<keyword evidence="10" id="KW-1185">Reference proteome</keyword>
<comment type="subcellular location">
    <subcellularLocation>
        <location evidence="1">Membrane</location>
    </subcellularLocation>
</comment>
<evidence type="ECO:0000256" key="6">
    <source>
        <dbReference type="ARBA" id="ARBA00023136"/>
    </source>
</evidence>
<keyword evidence="2" id="KW-0328">Glycosyltransferase</keyword>
<keyword evidence="4 8" id="KW-0812">Transmembrane</keyword>
<dbReference type="PANTHER" id="PTHR47844">
    <property type="entry name" value="SYNTHASE CPS1, PUTATIVE (AFU_ORTHOLOGUE AFUA_7G02500)-RELATED"/>
    <property type="match status" value="1"/>
</dbReference>
<evidence type="ECO:0000256" key="4">
    <source>
        <dbReference type="ARBA" id="ARBA00022692"/>
    </source>
</evidence>
<name>A0AAE0K3Z3_9PEZI</name>
<feature type="transmembrane region" description="Helical" evidence="8">
    <location>
        <begin position="205"/>
        <end position="229"/>
    </location>
</feature>
<dbReference type="PANTHER" id="PTHR47844:SF1">
    <property type="entry name" value="EXOSTOSIN-LIKE 2"/>
    <property type="match status" value="1"/>
</dbReference>
<accession>A0AAE0K3Z3</accession>
<keyword evidence="3" id="KW-0808">Transferase</keyword>
<reference evidence="9" key="2">
    <citation type="submission" date="2023-06" db="EMBL/GenBank/DDBJ databases">
        <authorList>
            <consortium name="Lawrence Berkeley National Laboratory"/>
            <person name="Haridas S."/>
            <person name="Hensen N."/>
            <person name="Bonometti L."/>
            <person name="Westerberg I."/>
            <person name="Brannstrom I.O."/>
            <person name="Guillou S."/>
            <person name="Cros-Aarteil S."/>
            <person name="Calhoun S."/>
            <person name="Kuo A."/>
            <person name="Mondo S."/>
            <person name="Pangilinan J."/>
            <person name="Riley R."/>
            <person name="Labutti K."/>
            <person name="Andreopoulos B."/>
            <person name="Lipzen A."/>
            <person name="Chen C."/>
            <person name="Yanf M."/>
            <person name="Daum C."/>
            <person name="Ng V."/>
            <person name="Clum A."/>
            <person name="Steindorff A."/>
            <person name="Ohm R."/>
            <person name="Martin F."/>
            <person name="Silar P."/>
            <person name="Natvig D."/>
            <person name="Lalanne C."/>
            <person name="Gautier V."/>
            <person name="Ament-Velasquez S.L."/>
            <person name="Kruys A."/>
            <person name="Hutchinson M.I."/>
            <person name="Powell A.J."/>
            <person name="Barry K."/>
            <person name="Miller A.N."/>
            <person name="Grigoriev I.V."/>
            <person name="Debuchy R."/>
            <person name="Gladieux P."/>
            <person name="Thoren M.H."/>
            <person name="Johannesson H."/>
        </authorList>
    </citation>
    <scope>NUCLEOTIDE SEQUENCE</scope>
    <source>
        <strain evidence="9">CBS 958.72</strain>
    </source>
</reference>
<organism evidence="9 10">
    <name type="scientific">Lasiosphaeria ovina</name>
    <dbReference type="NCBI Taxonomy" id="92902"/>
    <lineage>
        <taxon>Eukaryota</taxon>
        <taxon>Fungi</taxon>
        <taxon>Dikarya</taxon>
        <taxon>Ascomycota</taxon>
        <taxon>Pezizomycotina</taxon>
        <taxon>Sordariomycetes</taxon>
        <taxon>Sordariomycetidae</taxon>
        <taxon>Sordariales</taxon>
        <taxon>Lasiosphaeriaceae</taxon>
        <taxon>Lasiosphaeria</taxon>
    </lineage>
</organism>
<evidence type="ECO:0000313" key="10">
    <source>
        <dbReference type="Proteomes" id="UP001287356"/>
    </source>
</evidence>
<keyword evidence="7" id="KW-0325">Glycoprotein</keyword>
<feature type="transmembrane region" description="Helical" evidence="8">
    <location>
        <begin position="145"/>
        <end position="163"/>
    </location>
</feature>
<dbReference type="AlphaFoldDB" id="A0AAE0K3Z3"/>
<reference evidence="9" key="1">
    <citation type="journal article" date="2023" name="Mol. Phylogenet. Evol.">
        <title>Genome-scale phylogeny and comparative genomics of the fungal order Sordariales.</title>
        <authorList>
            <person name="Hensen N."/>
            <person name="Bonometti L."/>
            <person name="Westerberg I."/>
            <person name="Brannstrom I.O."/>
            <person name="Guillou S."/>
            <person name="Cros-Aarteil S."/>
            <person name="Calhoun S."/>
            <person name="Haridas S."/>
            <person name="Kuo A."/>
            <person name="Mondo S."/>
            <person name="Pangilinan J."/>
            <person name="Riley R."/>
            <person name="LaButti K."/>
            <person name="Andreopoulos B."/>
            <person name="Lipzen A."/>
            <person name="Chen C."/>
            <person name="Yan M."/>
            <person name="Daum C."/>
            <person name="Ng V."/>
            <person name="Clum A."/>
            <person name="Steindorff A."/>
            <person name="Ohm R.A."/>
            <person name="Martin F."/>
            <person name="Silar P."/>
            <person name="Natvig D.O."/>
            <person name="Lalanne C."/>
            <person name="Gautier V."/>
            <person name="Ament-Velasquez S.L."/>
            <person name="Kruys A."/>
            <person name="Hutchinson M.I."/>
            <person name="Powell A.J."/>
            <person name="Barry K."/>
            <person name="Miller A.N."/>
            <person name="Grigoriev I.V."/>
            <person name="Debuchy R."/>
            <person name="Gladieux P."/>
            <person name="Hiltunen Thoren M."/>
            <person name="Johannesson H."/>
        </authorList>
    </citation>
    <scope>NUCLEOTIDE SEQUENCE</scope>
    <source>
        <strain evidence="9">CBS 958.72</strain>
    </source>
</reference>
<comment type="caution">
    <text evidence="9">The sequence shown here is derived from an EMBL/GenBank/DDBJ whole genome shotgun (WGS) entry which is preliminary data.</text>
</comment>
<dbReference type="InterPro" id="IPR052427">
    <property type="entry name" value="Glycosyltrans_GT2/GT47"/>
</dbReference>
<dbReference type="GO" id="GO:0016757">
    <property type="term" value="F:glycosyltransferase activity"/>
    <property type="evidence" value="ECO:0007669"/>
    <property type="project" value="UniProtKB-KW"/>
</dbReference>
<gene>
    <name evidence="9" type="ORF">B0T24DRAFT_651088</name>
</gene>
<dbReference type="Proteomes" id="UP001287356">
    <property type="component" value="Unassembled WGS sequence"/>
</dbReference>
<feature type="transmembrane region" description="Helical" evidence="8">
    <location>
        <begin position="175"/>
        <end position="199"/>
    </location>
</feature>
<evidence type="ECO:0000256" key="1">
    <source>
        <dbReference type="ARBA" id="ARBA00004370"/>
    </source>
</evidence>
<sequence length="230" mass="26408">MAKLGDLPPSSLRYKSVVPNEYPKYTSKDITIIIPTIYNDFLKLRSSLQSILGYEPAKLIIITIARRYHALEEITATLRLTDGTTIEVLYVDKANKRLQVCQALEGDHIQIVITVMADDNLGAAYIERRNFEISATHNIDRGTSYISRRTVFIIDPLLLLLYWRGTADWALNDRYTLLGAELAFIFCFTKFIKLAGLFYKNPRDIVFLPVSIIFSYFHGLIKLYTLFILK</sequence>
<evidence type="ECO:0000256" key="7">
    <source>
        <dbReference type="ARBA" id="ARBA00023180"/>
    </source>
</evidence>
<keyword evidence="5 8" id="KW-1133">Transmembrane helix</keyword>
<evidence type="ECO:0000256" key="2">
    <source>
        <dbReference type="ARBA" id="ARBA00022676"/>
    </source>
</evidence>
<dbReference type="GO" id="GO:0016020">
    <property type="term" value="C:membrane"/>
    <property type="evidence" value="ECO:0007669"/>
    <property type="project" value="UniProtKB-SubCell"/>
</dbReference>
<evidence type="ECO:0000256" key="3">
    <source>
        <dbReference type="ARBA" id="ARBA00022679"/>
    </source>
</evidence>
<keyword evidence="6 8" id="KW-0472">Membrane</keyword>
<evidence type="ECO:0000256" key="5">
    <source>
        <dbReference type="ARBA" id="ARBA00022989"/>
    </source>
</evidence>
<evidence type="ECO:0000313" key="9">
    <source>
        <dbReference type="EMBL" id="KAK3369548.1"/>
    </source>
</evidence>